<dbReference type="OrthoDB" id="9127144at2"/>
<keyword evidence="1" id="KW-0808">Transferase</keyword>
<keyword evidence="5" id="KW-1185">Reference proteome</keyword>
<dbReference type="AlphaFoldDB" id="A0A1H9I2W3"/>
<dbReference type="PROSITE" id="PS51186">
    <property type="entry name" value="GNAT"/>
    <property type="match status" value="2"/>
</dbReference>
<evidence type="ECO:0000313" key="4">
    <source>
        <dbReference type="EMBL" id="SEQ68877.1"/>
    </source>
</evidence>
<gene>
    <name evidence="4" type="ORF">SAMN05216362_12239</name>
</gene>
<dbReference type="Pfam" id="PF00583">
    <property type="entry name" value="Acetyltransf_1"/>
    <property type="match status" value="2"/>
</dbReference>
<evidence type="ECO:0000256" key="2">
    <source>
        <dbReference type="ARBA" id="ARBA00023315"/>
    </source>
</evidence>
<dbReference type="STRING" id="571933.SAMN05216362_12239"/>
<evidence type="ECO:0000313" key="5">
    <source>
        <dbReference type="Proteomes" id="UP000199427"/>
    </source>
</evidence>
<dbReference type="EMBL" id="FOES01000022">
    <property type="protein sequence ID" value="SEQ68877.1"/>
    <property type="molecule type" value="Genomic_DNA"/>
</dbReference>
<sequence>MYNGIKIKIRLWGEKVNITYRKYQSGDESQIVKLWNKTLLADPISQERFRHLVLLDANFNPNGMILAFDREKLVGVTYGVIRQLPLYQDDLEPNNGWISFFFVDSDYESQGIGQQLLNRLEDFFIKHQRQQIFFSAYAPNYILPGIDTEQYPKGHKLLINQGFEKQYTAAAMDYSLLDYNVDSSIDALIQQRQQEGYVIRRAQDGDLFELIQFANEEFNPDWGRAIREGLIHGMPMNQIFITRNPDGDMVGFGLYGAYEGMKERFGPFGVDPNERGKGLGKIILNLCLNQMKSEGCHNAWFLWTGEKTAAGYLYLKTGFEVTRRFDVMKKELQKND</sequence>
<keyword evidence="4" id="KW-0687">Ribonucleoprotein</keyword>
<evidence type="ECO:0000259" key="3">
    <source>
        <dbReference type="PROSITE" id="PS51186"/>
    </source>
</evidence>
<keyword evidence="4" id="KW-0689">Ribosomal protein</keyword>
<dbReference type="Gene3D" id="3.40.630.30">
    <property type="match status" value="2"/>
</dbReference>
<keyword evidence="2" id="KW-0012">Acyltransferase</keyword>
<reference evidence="4 5" key="1">
    <citation type="submission" date="2016-10" db="EMBL/GenBank/DDBJ databases">
        <authorList>
            <person name="de Groot N.N."/>
        </authorList>
    </citation>
    <scope>NUCLEOTIDE SEQUENCE [LARGE SCALE GENOMIC DNA]</scope>
    <source>
        <strain evidence="4 5">DSM 21633</strain>
    </source>
</reference>
<dbReference type="InterPro" id="IPR016181">
    <property type="entry name" value="Acyl_CoA_acyltransferase"/>
</dbReference>
<feature type="domain" description="N-acetyltransferase" evidence="3">
    <location>
        <begin position="18"/>
        <end position="182"/>
    </location>
</feature>
<protein>
    <submittedName>
        <fullName evidence="4">Ribosomal protein S18 acetylase RimI</fullName>
    </submittedName>
</protein>
<dbReference type="SUPFAM" id="SSF55729">
    <property type="entry name" value="Acyl-CoA N-acyltransferases (Nat)"/>
    <property type="match status" value="2"/>
</dbReference>
<evidence type="ECO:0000256" key="1">
    <source>
        <dbReference type="ARBA" id="ARBA00022679"/>
    </source>
</evidence>
<dbReference type="InterPro" id="IPR000182">
    <property type="entry name" value="GNAT_dom"/>
</dbReference>
<dbReference type="Proteomes" id="UP000199427">
    <property type="component" value="Unassembled WGS sequence"/>
</dbReference>
<feature type="domain" description="N-acetyltransferase" evidence="3">
    <location>
        <begin position="197"/>
        <end position="333"/>
    </location>
</feature>
<dbReference type="InterPro" id="IPR050680">
    <property type="entry name" value="YpeA/RimI_acetyltransf"/>
</dbReference>
<organism evidence="4 5">
    <name type="scientific">Piscibacillus halophilus</name>
    <dbReference type="NCBI Taxonomy" id="571933"/>
    <lineage>
        <taxon>Bacteria</taxon>
        <taxon>Bacillati</taxon>
        <taxon>Bacillota</taxon>
        <taxon>Bacilli</taxon>
        <taxon>Bacillales</taxon>
        <taxon>Bacillaceae</taxon>
        <taxon>Piscibacillus</taxon>
    </lineage>
</organism>
<dbReference type="GO" id="GO:0005840">
    <property type="term" value="C:ribosome"/>
    <property type="evidence" value="ECO:0007669"/>
    <property type="project" value="UniProtKB-KW"/>
</dbReference>
<dbReference type="PANTHER" id="PTHR43420">
    <property type="entry name" value="ACETYLTRANSFERASE"/>
    <property type="match status" value="1"/>
</dbReference>
<dbReference type="GO" id="GO:0016747">
    <property type="term" value="F:acyltransferase activity, transferring groups other than amino-acyl groups"/>
    <property type="evidence" value="ECO:0007669"/>
    <property type="project" value="InterPro"/>
</dbReference>
<accession>A0A1H9I2W3</accession>
<dbReference type="PANTHER" id="PTHR43420:SF12">
    <property type="entry name" value="N-ACETYLTRANSFERASE DOMAIN-CONTAINING PROTEIN"/>
    <property type="match status" value="1"/>
</dbReference>
<name>A0A1H9I2W3_9BACI</name>
<proteinExistence type="predicted"/>
<dbReference type="CDD" id="cd04301">
    <property type="entry name" value="NAT_SF"/>
    <property type="match status" value="2"/>
</dbReference>